<name>A0A847EU36_9BACT</name>
<dbReference type="Pfam" id="PF01936">
    <property type="entry name" value="NYN"/>
    <property type="match status" value="1"/>
</dbReference>
<dbReference type="CDD" id="cd10911">
    <property type="entry name" value="PIN_LabA"/>
    <property type="match status" value="1"/>
</dbReference>
<evidence type="ECO:0000259" key="1">
    <source>
        <dbReference type="Pfam" id="PF01936"/>
    </source>
</evidence>
<dbReference type="InterPro" id="IPR021139">
    <property type="entry name" value="NYN"/>
</dbReference>
<dbReference type="PANTHER" id="PTHR35458">
    <property type="entry name" value="SLR0755 PROTEIN"/>
    <property type="match status" value="1"/>
</dbReference>
<comment type="caution">
    <text evidence="2">The sequence shown here is derived from an EMBL/GenBank/DDBJ whole genome shotgun (WGS) entry which is preliminary data.</text>
</comment>
<feature type="domain" description="NYN" evidence="1">
    <location>
        <begin position="7"/>
        <end position="194"/>
    </location>
</feature>
<dbReference type="AlphaFoldDB" id="A0A847EU36"/>
<evidence type="ECO:0000313" key="3">
    <source>
        <dbReference type="Proteomes" id="UP000554004"/>
    </source>
</evidence>
<dbReference type="GO" id="GO:0004540">
    <property type="term" value="F:RNA nuclease activity"/>
    <property type="evidence" value="ECO:0007669"/>
    <property type="project" value="InterPro"/>
</dbReference>
<sequence length="205" mass="24567">MISKSCYVFIDSSNLFYGGKRRLGWRVDYLKLFKYLKRRYRMKKIFYYSGVEAHGFEPLLSSLERYPVESLYKYLQEEFKKADREEKESLQKDISRAKFLRKIEEFGYTLRLKPIKHLRDFKGRIKSKSNCDVDLTLDAIRLEKEYDTFILLSGDGDFEILLRYLREKGKNIVVIANSDNTARIIKDRYQGNFIDFSRIKEVIKE</sequence>
<dbReference type="Gene3D" id="3.40.50.1010">
    <property type="entry name" value="5'-nuclease"/>
    <property type="match status" value="1"/>
</dbReference>
<proteinExistence type="predicted"/>
<accession>A0A847EU36</accession>
<reference evidence="2 3" key="1">
    <citation type="journal article" date="2020" name="Biotechnol. Biofuels">
        <title>New insights from the biogas microbiome by comprehensive genome-resolved metagenomics of nearly 1600 species originating from multiple anaerobic digesters.</title>
        <authorList>
            <person name="Campanaro S."/>
            <person name="Treu L."/>
            <person name="Rodriguez-R L.M."/>
            <person name="Kovalovszki A."/>
            <person name="Ziels R.M."/>
            <person name="Maus I."/>
            <person name="Zhu X."/>
            <person name="Kougias P.G."/>
            <person name="Basile A."/>
            <person name="Luo G."/>
            <person name="Schluter A."/>
            <person name="Konstantinidis K.T."/>
            <person name="Angelidaki I."/>
        </authorList>
    </citation>
    <scope>NUCLEOTIDE SEQUENCE [LARGE SCALE GENOMIC DNA]</scope>
    <source>
        <strain evidence="2">AS06rmzACSIP_421</strain>
    </source>
</reference>
<organism evidence="2 3">
    <name type="scientific">Candidatus Dojkabacteria bacterium</name>
    <dbReference type="NCBI Taxonomy" id="2099670"/>
    <lineage>
        <taxon>Bacteria</taxon>
        <taxon>Candidatus Dojkabacteria</taxon>
    </lineage>
</organism>
<dbReference type="Proteomes" id="UP000554004">
    <property type="component" value="Unassembled WGS sequence"/>
</dbReference>
<dbReference type="InterPro" id="IPR047140">
    <property type="entry name" value="LabA"/>
</dbReference>
<evidence type="ECO:0000313" key="2">
    <source>
        <dbReference type="EMBL" id="NLE31176.1"/>
    </source>
</evidence>
<gene>
    <name evidence="2" type="ORF">GX618_02790</name>
</gene>
<dbReference type="EMBL" id="JAAZAL010000104">
    <property type="protein sequence ID" value="NLE31176.1"/>
    <property type="molecule type" value="Genomic_DNA"/>
</dbReference>
<protein>
    <submittedName>
        <fullName evidence="2">NYN domain-containing protein</fullName>
    </submittedName>
</protein>
<dbReference type="PANTHER" id="PTHR35458:SF8">
    <property type="entry name" value="SLR0650 PROTEIN"/>
    <property type="match status" value="1"/>
</dbReference>